<dbReference type="PANTHER" id="PTHR23155:SF1052">
    <property type="entry name" value="DISEASE RESISTANCE PROTEIN RPM1"/>
    <property type="match status" value="1"/>
</dbReference>
<dbReference type="InterPro" id="IPR032675">
    <property type="entry name" value="LRR_dom_sf"/>
</dbReference>
<dbReference type="Proteomes" id="UP000002051">
    <property type="component" value="Chromosome 3"/>
</dbReference>
<dbReference type="PRINTS" id="PR00364">
    <property type="entry name" value="DISEASERSIST"/>
</dbReference>
<evidence type="ECO:0000256" key="2">
    <source>
        <dbReference type="ARBA" id="ARBA00022741"/>
    </source>
</evidence>
<dbReference type="AlphaFoldDB" id="A0A072UX21"/>
<dbReference type="SUPFAM" id="SSF52540">
    <property type="entry name" value="P-loop containing nucleoside triphosphate hydrolases"/>
    <property type="match status" value="1"/>
</dbReference>
<reference evidence="8 10" key="2">
    <citation type="journal article" date="2014" name="BMC Genomics">
        <title>An improved genome release (version Mt4.0) for the model legume Medicago truncatula.</title>
        <authorList>
            <person name="Tang H."/>
            <person name="Krishnakumar V."/>
            <person name="Bidwell S."/>
            <person name="Rosen B."/>
            <person name="Chan A."/>
            <person name="Zhou S."/>
            <person name="Gentzbittel L."/>
            <person name="Childs K.L."/>
            <person name="Yandell M."/>
            <person name="Gundlach H."/>
            <person name="Mayer K.F."/>
            <person name="Schwartz D.C."/>
            <person name="Town C.D."/>
        </authorList>
    </citation>
    <scope>GENOME REANNOTATION</scope>
    <source>
        <strain evidence="8">A17</strain>
        <strain evidence="9 10">cv. Jemalong A17</strain>
    </source>
</reference>
<dbReference type="Gene3D" id="3.80.10.10">
    <property type="entry name" value="Ribonuclease Inhibitor"/>
    <property type="match status" value="1"/>
</dbReference>
<dbReference type="HOGENOM" id="CLU_000837_25_4_1"/>
<feature type="domain" description="NB-ARC" evidence="4">
    <location>
        <begin position="181"/>
        <end position="349"/>
    </location>
</feature>
<evidence type="ECO:0000313" key="9">
    <source>
        <dbReference type="EnsemblPlants" id="KEH33971"/>
    </source>
</evidence>
<dbReference type="GO" id="GO:0006952">
    <property type="term" value="P:defense response"/>
    <property type="evidence" value="ECO:0007669"/>
    <property type="project" value="UniProtKB-KW"/>
</dbReference>
<dbReference type="InterPro" id="IPR044974">
    <property type="entry name" value="Disease_R_plants"/>
</dbReference>
<evidence type="ECO:0000259" key="4">
    <source>
        <dbReference type="Pfam" id="PF00931"/>
    </source>
</evidence>
<dbReference type="STRING" id="3880.A0A072UX21"/>
<dbReference type="PANTHER" id="PTHR23155">
    <property type="entry name" value="DISEASE RESISTANCE PROTEIN RP"/>
    <property type="match status" value="1"/>
</dbReference>
<evidence type="ECO:0000313" key="8">
    <source>
        <dbReference type="EMBL" id="KEH33971.1"/>
    </source>
</evidence>
<dbReference type="Pfam" id="PF23598">
    <property type="entry name" value="LRR_14"/>
    <property type="match status" value="1"/>
</dbReference>
<feature type="domain" description="Disease resistance N-terminal" evidence="5">
    <location>
        <begin position="5"/>
        <end position="96"/>
    </location>
</feature>
<keyword evidence="2" id="KW-0547">Nucleotide-binding</keyword>
<dbReference type="EMBL" id="CM001219">
    <property type="protein sequence ID" value="KEH33971.1"/>
    <property type="molecule type" value="Genomic_DNA"/>
</dbReference>
<dbReference type="Gene3D" id="1.10.10.10">
    <property type="entry name" value="Winged helix-like DNA-binding domain superfamily/Winged helix DNA-binding domain"/>
    <property type="match status" value="1"/>
</dbReference>
<evidence type="ECO:0000313" key="10">
    <source>
        <dbReference type="Proteomes" id="UP000002051"/>
    </source>
</evidence>
<evidence type="ECO:0000256" key="3">
    <source>
        <dbReference type="ARBA" id="ARBA00022821"/>
    </source>
</evidence>
<keyword evidence="10" id="KW-1185">Reference proteome</keyword>
<evidence type="ECO:0000256" key="1">
    <source>
        <dbReference type="ARBA" id="ARBA00022737"/>
    </source>
</evidence>
<dbReference type="CDD" id="cd14798">
    <property type="entry name" value="RX-CC_like"/>
    <property type="match status" value="1"/>
</dbReference>
<protein>
    <submittedName>
        <fullName evidence="8">LRR and NB-ARC domain disease resistance protein</fullName>
    </submittedName>
</protein>
<dbReference type="InterPro" id="IPR027417">
    <property type="entry name" value="P-loop_NTPase"/>
</dbReference>
<accession>A0A072UX21</accession>
<dbReference type="Pfam" id="PF23559">
    <property type="entry name" value="WHD_DRP"/>
    <property type="match status" value="1"/>
</dbReference>
<dbReference type="InterPro" id="IPR042197">
    <property type="entry name" value="Apaf_helical"/>
</dbReference>
<dbReference type="FunFam" id="1.10.10.10:FF:000322">
    <property type="entry name" value="Probable disease resistance protein At1g63360"/>
    <property type="match status" value="1"/>
</dbReference>
<gene>
    <name evidence="8" type="ordered locus">MTR_3g456030</name>
</gene>
<evidence type="ECO:0000259" key="7">
    <source>
        <dbReference type="Pfam" id="PF23598"/>
    </source>
</evidence>
<dbReference type="EnsemblPlants" id="KEH33971">
    <property type="protein sequence ID" value="KEH33971"/>
    <property type="gene ID" value="MTR_3g456030"/>
</dbReference>
<dbReference type="Gene3D" id="1.20.5.4130">
    <property type="match status" value="1"/>
</dbReference>
<keyword evidence="3" id="KW-0611">Plant defense</keyword>
<keyword evidence="1" id="KW-0677">Repeat</keyword>
<dbReference type="Pfam" id="PF00931">
    <property type="entry name" value="NB-ARC"/>
    <property type="match status" value="1"/>
</dbReference>
<feature type="domain" description="Disease resistance R13L4/SHOC-2-like LRR" evidence="7">
    <location>
        <begin position="555"/>
        <end position="878"/>
    </location>
</feature>
<dbReference type="InterPro" id="IPR055414">
    <property type="entry name" value="LRR_R13L4/SHOC2-like"/>
</dbReference>
<dbReference type="GO" id="GO:0043531">
    <property type="term" value="F:ADP binding"/>
    <property type="evidence" value="ECO:0007669"/>
    <property type="project" value="InterPro"/>
</dbReference>
<reference evidence="8 10" key="1">
    <citation type="journal article" date="2011" name="Nature">
        <title>The Medicago genome provides insight into the evolution of rhizobial symbioses.</title>
        <authorList>
            <person name="Young N.D."/>
            <person name="Debelle F."/>
            <person name="Oldroyd G.E."/>
            <person name="Geurts R."/>
            <person name="Cannon S.B."/>
            <person name="Udvardi M.K."/>
            <person name="Benedito V.A."/>
            <person name="Mayer K.F."/>
            <person name="Gouzy J."/>
            <person name="Schoof H."/>
            <person name="Van de Peer Y."/>
            <person name="Proost S."/>
            <person name="Cook D.R."/>
            <person name="Meyers B.C."/>
            <person name="Spannagl M."/>
            <person name="Cheung F."/>
            <person name="De Mita S."/>
            <person name="Krishnakumar V."/>
            <person name="Gundlach H."/>
            <person name="Zhou S."/>
            <person name="Mudge J."/>
            <person name="Bharti A.K."/>
            <person name="Murray J.D."/>
            <person name="Naoumkina M.A."/>
            <person name="Rosen B."/>
            <person name="Silverstein K.A."/>
            <person name="Tang H."/>
            <person name="Rombauts S."/>
            <person name="Zhao P.X."/>
            <person name="Zhou P."/>
            <person name="Barbe V."/>
            <person name="Bardou P."/>
            <person name="Bechner M."/>
            <person name="Bellec A."/>
            <person name="Berger A."/>
            <person name="Berges H."/>
            <person name="Bidwell S."/>
            <person name="Bisseling T."/>
            <person name="Choisne N."/>
            <person name="Couloux A."/>
            <person name="Denny R."/>
            <person name="Deshpande S."/>
            <person name="Dai X."/>
            <person name="Doyle J.J."/>
            <person name="Dudez A.M."/>
            <person name="Farmer A.D."/>
            <person name="Fouteau S."/>
            <person name="Franken C."/>
            <person name="Gibelin C."/>
            <person name="Gish J."/>
            <person name="Goldstein S."/>
            <person name="Gonzalez A.J."/>
            <person name="Green P.J."/>
            <person name="Hallab A."/>
            <person name="Hartog M."/>
            <person name="Hua A."/>
            <person name="Humphray S.J."/>
            <person name="Jeong D.H."/>
            <person name="Jing Y."/>
            <person name="Jocker A."/>
            <person name="Kenton S.M."/>
            <person name="Kim D.J."/>
            <person name="Klee K."/>
            <person name="Lai H."/>
            <person name="Lang C."/>
            <person name="Lin S."/>
            <person name="Macmil S.L."/>
            <person name="Magdelenat G."/>
            <person name="Matthews L."/>
            <person name="McCorrison J."/>
            <person name="Monaghan E.L."/>
            <person name="Mun J.H."/>
            <person name="Najar F.Z."/>
            <person name="Nicholson C."/>
            <person name="Noirot C."/>
            <person name="O'Bleness M."/>
            <person name="Paule C.R."/>
            <person name="Poulain J."/>
            <person name="Prion F."/>
            <person name="Qin B."/>
            <person name="Qu C."/>
            <person name="Retzel E.F."/>
            <person name="Riddle C."/>
            <person name="Sallet E."/>
            <person name="Samain S."/>
            <person name="Samson N."/>
            <person name="Sanders I."/>
            <person name="Saurat O."/>
            <person name="Scarpelli C."/>
            <person name="Schiex T."/>
            <person name="Segurens B."/>
            <person name="Severin A.J."/>
            <person name="Sherrier D.J."/>
            <person name="Shi R."/>
            <person name="Sims S."/>
            <person name="Singer S.R."/>
            <person name="Sinharoy S."/>
            <person name="Sterck L."/>
            <person name="Viollet A."/>
            <person name="Wang B.B."/>
            <person name="Wang K."/>
            <person name="Wang M."/>
            <person name="Wang X."/>
            <person name="Warfsmann J."/>
            <person name="Weissenbach J."/>
            <person name="White D.D."/>
            <person name="White J.D."/>
            <person name="Wiley G.B."/>
            <person name="Wincker P."/>
            <person name="Xing Y."/>
            <person name="Yang L."/>
            <person name="Yao Z."/>
            <person name="Ying F."/>
            <person name="Zhai J."/>
            <person name="Zhou L."/>
            <person name="Zuber A."/>
            <person name="Denarie J."/>
            <person name="Dixon R.A."/>
            <person name="May G.D."/>
            <person name="Schwartz D.C."/>
            <person name="Rogers J."/>
            <person name="Quetier F."/>
            <person name="Town C.D."/>
            <person name="Roe B.A."/>
        </authorList>
    </citation>
    <scope>NUCLEOTIDE SEQUENCE [LARGE SCALE GENOMIC DNA]</scope>
    <source>
        <strain evidence="8">A17</strain>
        <strain evidence="9 10">cv. Jemalong A17</strain>
    </source>
</reference>
<dbReference type="Pfam" id="PF18052">
    <property type="entry name" value="Rx_N"/>
    <property type="match status" value="1"/>
</dbReference>
<dbReference type="FunFam" id="3.40.50.300:FF:001091">
    <property type="entry name" value="Probable disease resistance protein At1g61300"/>
    <property type="match status" value="1"/>
</dbReference>
<dbReference type="InterPro" id="IPR002182">
    <property type="entry name" value="NB-ARC"/>
</dbReference>
<dbReference type="Gene3D" id="3.40.50.300">
    <property type="entry name" value="P-loop containing nucleotide triphosphate hydrolases"/>
    <property type="match status" value="1"/>
</dbReference>
<organism evidence="8 10">
    <name type="scientific">Medicago truncatula</name>
    <name type="common">Barrel medic</name>
    <name type="synonym">Medicago tribuloides</name>
    <dbReference type="NCBI Taxonomy" id="3880"/>
    <lineage>
        <taxon>Eukaryota</taxon>
        <taxon>Viridiplantae</taxon>
        <taxon>Streptophyta</taxon>
        <taxon>Embryophyta</taxon>
        <taxon>Tracheophyta</taxon>
        <taxon>Spermatophyta</taxon>
        <taxon>Magnoliopsida</taxon>
        <taxon>eudicotyledons</taxon>
        <taxon>Gunneridae</taxon>
        <taxon>Pentapetalae</taxon>
        <taxon>rosids</taxon>
        <taxon>fabids</taxon>
        <taxon>Fabales</taxon>
        <taxon>Fabaceae</taxon>
        <taxon>Papilionoideae</taxon>
        <taxon>50 kb inversion clade</taxon>
        <taxon>NPAAA clade</taxon>
        <taxon>Hologalegina</taxon>
        <taxon>IRL clade</taxon>
        <taxon>Trifolieae</taxon>
        <taxon>Medicago</taxon>
    </lineage>
</organism>
<dbReference type="InterPro" id="IPR036388">
    <property type="entry name" value="WH-like_DNA-bd_sf"/>
</dbReference>
<feature type="domain" description="Disease resistance protein winged helix" evidence="6">
    <location>
        <begin position="439"/>
        <end position="510"/>
    </location>
</feature>
<sequence length="955" mass="109485">MAEMVVSLVIDQLVPLLRDEAKLLRGVHKEFADLKDELESIQAFLKDADRRAAADGDNTSEGVKTWVKQLRVAAFRIEDIIDEYMIHVGQQPRDPGCVAILDKIAHLLKTMTPRHRIAAEIQDVKSSVRGIKERSERYGFQPSFEQGSSSSRENRNAKWHDPRVAALYIEEADVVGFKAPRKRLIDWMVKGTEERTVVSVVGMGGQGKTTLAKRVFDSKDVIGHFDCHVWITVSQSYNVEGILRDMLRKLHQQKGSSPPMNISEMDRDSLTDEVRKYLRQKRYIVVFDDIWSKHFWEYFQFAVFDNKKGSRILITTRNLDVAVSKSSSIELHGLTPEESLELLNKKVFKFDCDGCCPKELIGIANDIVKKCNGLPLAIVAIGGLLSTIENSVFEWQRFREHLNSELKTNAHLIGIEKILSLSYDDLPYYLKSCLLYFGVYPEDYEVKSKRVTRQWIAEGFVKEEKGKTLDEVAEGYLTELIHRSLVQVSSLRIDGKTKGCRVHDLIRDMILAKNEDFNFCKHISDDGQTSLGGIVRRLSITTIDDVLRECIDQSHVRSLFFFGNKVISLKLLVSVEIPTKYKLLKVVDLEDVFNNIPNNLGNFTHLKYLSMHLKITIDEVPKSIGMLQNLETLVLRGFGVFELPKEIRKLRKLRHLIGYRLSLIQLKDGIGEMKSLQTLRRVSLDMDGAAEVIKALGKLKLIRDLGLVDVPKENESILSSSIKEMQQLEKLRVLNFKDDNFVDLNLISLPTMLQKLILQGPLKEFPKWMLDLQNLTVLRLAWPCSDKDPLQSLKSLQHLLSLYLDLSEYEGLQLHFQDGWFQKLKGLVVLYSSRVREIIIDKGSMPSLKILKVIKFPNLKNIPTGIQHLEKLEFIYITEVDDKIEKRSSAEDWNWIMEHVPSVTIYSNELQGVRNLALSYSSIAKYEVLLWIHQGLFFYNPLVPKILNFAVYNLL</sequence>
<evidence type="ECO:0000259" key="6">
    <source>
        <dbReference type="Pfam" id="PF23559"/>
    </source>
</evidence>
<dbReference type="SUPFAM" id="SSF52058">
    <property type="entry name" value="L domain-like"/>
    <property type="match status" value="1"/>
</dbReference>
<reference evidence="9" key="3">
    <citation type="submission" date="2015-04" db="UniProtKB">
        <authorList>
            <consortium name="EnsemblPlants"/>
        </authorList>
    </citation>
    <scope>IDENTIFICATION</scope>
    <source>
        <strain evidence="9">cv. Jemalong A17</strain>
    </source>
</reference>
<dbReference type="Gene3D" id="1.10.8.430">
    <property type="entry name" value="Helical domain of apoptotic protease-activating factors"/>
    <property type="match status" value="1"/>
</dbReference>
<name>A0A072UX21_MEDTR</name>
<dbReference type="InterPro" id="IPR038005">
    <property type="entry name" value="RX-like_CC"/>
</dbReference>
<dbReference type="InterPro" id="IPR058922">
    <property type="entry name" value="WHD_DRP"/>
</dbReference>
<proteinExistence type="predicted"/>
<evidence type="ECO:0000259" key="5">
    <source>
        <dbReference type="Pfam" id="PF18052"/>
    </source>
</evidence>
<dbReference type="GO" id="GO:0051707">
    <property type="term" value="P:response to other organism"/>
    <property type="evidence" value="ECO:0007669"/>
    <property type="project" value="UniProtKB-ARBA"/>
</dbReference>
<dbReference type="InterPro" id="IPR041118">
    <property type="entry name" value="Rx_N"/>
</dbReference>